<dbReference type="PANTHER" id="PTHR28040">
    <property type="entry name" value="PYRIDOXAMINE 5'-PHOSPHATE OXIDASE YLR456W HOMOLOG-RELATED"/>
    <property type="match status" value="1"/>
</dbReference>
<protein>
    <recommendedName>
        <fullName evidence="1">Pyridoxamine 5'-phosphate oxidase N-terminal domain-containing protein</fullName>
    </recommendedName>
</protein>
<dbReference type="InterPro" id="IPR012349">
    <property type="entry name" value="Split_barrel_FMN-bd"/>
</dbReference>
<dbReference type="SUPFAM" id="SSF50475">
    <property type="entry name" value="FMN-binding split barrel"/>
    <property type="match status" value="1"/>
</dbReference>
<dbReference type="Proteomes" id="UP000013827">
    <property type="component" value="Unassembled WGS sequence"/>
</dbReference>
<keyword evidence="3" id="KW-1185">Reference proteome</keyword>
<dbReference type="STRING" id="2903.R1BTA8"/>
<dbReference type="GeneID" id="17259098"/>
<dbReference type="PANTHER" id="PTHR28040:SF1">
    <property type="entry name" value="PYRIDOXAMINE 5'-PHOSPHATE OXIDASE YLR456W HOMOLOG-RELATED"/>
    <property type="match status" value="1"/>
</dbReference>
<dbReference type="GO" id="GO:0005634">
    <property type="term" value="C:nucleus"/>
    <property type="evidence" value="ECO:0007669"/>
    <property type="project" value="TreeGrafter"/>
</dbReference>
<dbReference type="RefSeq" id="XP_005765376.1">
    <property type="nucleotide sequence ID" value="XM_005765319.1"/>
</dbReference>
<dbReference type="EnsemblProtists" id="EOD12947">
    <property type="protein sequence ID" value="EOD12947"/>
    <property type="gene ID" value="EMIHUDRAFT_104086"/>
</dbReference>
<dbReference type="Gene3D" id="2.30.110.10">
    <property type="entry name" value="Electron Transport, Fmn-binding Protein, Chain A"/>
    <property type="match status" value="1"/>
</dbReference>
<sequence>MRLPAWLQGLSQPGGYAAVAAAAWLLAKYTPPLSAIVRALKRPAILHKRQSGSIPTPGGELDSLVDADFTPPLPEPVVQVLTRCCLCFLATSSGDSPHLSLMRFSFSRSLAAQRPGAEVLIVSTRRSTKKYATLCANRNVALLVHDFAGENESDLLNYTALEGRPRHSITLSGVVREESGEMAERYRAIHLEKNQAYAQFIVGDDIAILTVEIETARVCDVNDRVSHFERQQRGSAVWVQTDL</sequence>
<evidence type="ECO:0000313" key="2">
    <source>
        <dbReference type="EnsemblProtists" id="EOD12947"/>
    </source>
</evidence>
<name>A0A0D3INW2_EMIH1</name>
<dbReference type="GO" id="GO:0005737">
    <property type="term" value="C:cytoplasm"/>
    <property type="evidence" value="ECO:0007669"/>
    <property type="project" value="TreeGrafter"/>
</dbReference>
<dbReference type="PaxDb" id="2903-EOD12947"/>
<reference evidence="2" key="2">
    <citation type="submission" date="2024-10" db="UniProtKB">
        <authorList>
            <consortium name="EnsemblProtists"/>
        </authorList>
    </citation>
    <scope>IDENTIFICATION</scope>
</reference>
<dbReference type="HOGENOM" id="CLU_1144359_0_0_1"/>
<organism evidence="2 3">
    <name type="scientific">Emiliania huxleyi (strain CCMP1516)</name>
    <dbReference type="NCBI Taxonomy" id="280463"/>
    <lineage>
        <taxon>Eukaryota</taxon>
        <taxon>Haptista</taxon>
        <taxon>Haptophyta</taxon>
        <taxon>Prymnesiophyceae</taxon>
        <taxon>Isochrysidales</taxon>
        <taxon>Noelaerhabdaceae</taxon>
        <taxon>Emiliania</taxon>
    </lineage>
</organism>
<dbReference type="AlphaFoldDB" id="A0A0D3INW2"/>
<dbReference type="OMA" id="GYEQFIL"/>
<evidence type="ECO:0000259" key="1">
    <source>
        <dbReference type="Pfam" id="PF01243"/>
    </source>
</evidence>
<dbReference type="eggNOG" id="ENOG502S89E">
    <property type="taxonomic scope" value="Eukaryota"/>
</dbReference>
<evidence type="ECO:0000313" key="3">
    <source>
        <dbReference type="Proteomes" id="UP000013827"/>
    </source>
</evidence>
<feature type="domain" description="Pyridoxamine 5'-phosphate oxidase N-terminal" evidence="1">
    <location>
        <begin position="75"/>
        <end position="217"/>
    </location>
</feature>
<proteinExistence type="predicted"/>
<dbReference type="Pfam" id="PF01243">
    <property type="entry name" value="PNPOx_N"/>
    <property type="match status" value="1"/>
</dbReference>
<dbReference type="KEGG" id="ehx:EMIHUDRAFT_104086"/>
<reference evidence="3" key="1">
    <citation type="journal article" date="2013" name="Nature">
        <title>Pan genome of the phytoplankton Emiliania underpins its global distribution.</title>
        <authorList>
            <person name="Read B.A."/>
            <person name="Kegel J."/>
            <person name="Klute M.J."/>
            <person name="Kuo A."/>
            <person name="Lefebvre S.C."/>
            <person name="Maumus F."/>
            <person name="Mayer C."/>
            <person name="Miller J."/>
            <person name="Monier A."/>
            <person name="Salamov A."/>
            <person name="Young J."/>
            <person name="Aguilar M."/>
            <person name="Claverie J.M."/>
            <person name="Frickenhaus S."/>
            <person name="Gonzalez K."/>
            <person name="Herman E.K."/>
            <person name="Lin Y.C."/>
            <person name="Napier J."/>
            <person name="Ogata H."/>
            <person name="Sarno A.F."/>
            <person name="Shmutz J."/>
            <person name="Schroeder D."/>
            <person name="de Vargas C."/>
            <person name="Verret F."/>
            <person name="von Dassow P."/>
            <person name="Valentin K."/>
            <person name="Van de Peer Y."/>
            <person name="Wheeler G."/>
            <person name="Dacks J.B."/>
            <person name="Delwiche C.F."/>
            <person name="Dyhrman S.T."/>
            <person name="Glockner G."/>
            <person name="John U."/>
            <person name="Richards T."/>
            <person name="Worden A.Z."/>
            <person name="Zhang X."/>
            <person name="Grigoriev I.V."/>
            <person name="Allen A.E."/>
            <person name="Bidle K."/>
            <person name="Borodovsky M."/>
            <person name="Bowler C."/>
            <person name="Brownlee C."/>
            <person name="Cock J.M."/>
            <person name="Elias M."/>
            <person name="Gladyshev V.N."/>
            <person name="Groth M."/>
            <person name="Guda C."/>
            <person name="Hadaegh A."/>
            <person name="Iglesias-Rodriguez M.D."/>
            <person name="Jenkins J."/>
            <person name="Jones B.M."/>
            <person name="Lawson T."/>
            <person name="Leese F."/>
            <person name="Lindquist E."/>
            <person name="Lobanov A."/>
            <person name="Lomsadze A."/>
            <person name="Malik S.B."/>
            <person name="Marsh M.E."/>
            <person name="Mackinder L."/>
            <person name="Mock T."/>
            <person name="Mueller-Roeber B."/>
            <person name="Pagarete A."/>
            <person name="Parker M."/>
            <person name="Probert I."/>
            <person name="Quesneville H."/>
            <person name="Raines C."/>
            <person name="Rensing S.A."/>
            <person name="Riano-Pachon D.M."/>
            <person name="Richier S."/>
            <person name="Rokitta S."/>
            <person name="Shiraiwa Y."/>
            <person name="Soanes D.M."/>
            <person name="van der Giezen M."/>
            <person name="Wahlund T.M."/>
            <person name="Williams B."/>
            <person name="Wilson W."/>
            <person name="Wolfe G."/>
            <person name="Wurch L.L."/>
        </authorList>
    </citation>
    <scope>NUCLEOTIDE SEQUENCE</scope>
</reference>
<accession>A0A0D3INW2</accession>
<dbReference type="InterPro" id="IPR052841">
    <property type="entry name" value="PMP_oxidase-like"/>
</dbReference>
<dbReference type="InterPro" id="IPR011576">
    <property type="entry name" value="Pyridox_Oxase_N"/>
</dbReference>